<dbReference type="InterPro" id="IPR036612">
    <property type="entry name" value="KH_dom_type_1_sf"/>
</dbReference>
<evidence type="ECO:0000259" key="2">
    <source>
        <dbReference type="SMART" id="SM00322"/>
    </source>
</evidence>
<dbReference type="PROSITE" id="PS50084">
    <property type="entry name" value="KH_TYPE_1"/>
    <property type="match status" value="1"/>
</dbReference>
<dbReference type="OrthoDB" id="271862at2759"/>
<dbReference type="InterPro" id="IPR004087">
    <property type="entry name" value="KH_dom"/>
</dbReference>
<organism evidence="3 4">
    <name type="scientific">Lachancea meyersii CBS 8951</name>
    <dbReference type="NCBI Taxonomy" id="1266667"/>
    <lineage>
        <taxon>Eukaryota</taxon>
        <taxon>Fungi</taxon>
        <taxon>Dikarya</taxon>
        <taxon>Ascomycota</taxon>
        <taxon>Saccharomycotina</taxon>
        <taxon>Saccharomycetes</taxon>
        <taxon>Saccharomycetales</taxon>
        <taxon>Saccharomycetaceae</taxon>
        <taxon>Lachancea</taxon>
    </lineage>
</organism>
<evidence type="ECO:0000313" key="3">
    <source>
        <dbReference type="EMBL" id="SCV04223.1"/>
    </source>
</evidence>
<dbReference type="CDD" id="cd22453">
    <property type="entry name" value="KH-I_MUG60_like"/>
    <property type="match status" value="1"/>
</dbReference>
<evidence type="ECO:0000256" key="1">
    <source>
        <dbReference type="PROSITE-ProRule" id="PRU00117"/>
    </source>
</evidence>
<dbReference type="SMART" id="SM00322">
    <property type="entry name" value="KH"/>
    <property type="match status" value="2"/>
</dbReference>
<dbReference type="InterPro" id="IPR004088">
    <property type="entry name" value="KH_dom_type_1"/>
</dbReference>
<accession>A0A1G4KIK4</accession>
<gene>
    <name evidence="3" type="ORF">LAME_0H16732G</name>
</gene>
<dbReference type="Proteomes" id="UP000191144">
    <property type="component" value="Chromosome H"/>
</dbReference>
<keyword evidence="4" id="KW-1185">Reference proteome</keyword>
<dbReference type="Pfam" id="PF00013">
    <property type="entry name" value="KH_1"/>
    <property type="match status" value="2"/>
</dbReference>
<dbReference type="EMBL" id="LT598480">
    <property type="protein sequence ID" value="SCV04223.1"/>
    <property type="molecule type" value="Genomic_DNA"/>
</dbReference>
<dbReference type="AlphaFoldDB" id="A0A1G4KIK4"/>
<feature type="domain" description="K Homology" evidence="2">
    <location>
        <begin position="438"/>
        <end position="518"/>
    </location>
</feature>
<reference evidence="4" key="1">
    <citation type="submission" date="2016-03" db="EMBL/GenBank/DDBJ databases">
        <authorList>
            <person name="Devillers Hugo."/>
        </authorList>
    </citation>
    <scope>NUCLEOTIDE SEQUENCE [LARGE SCALE GENOMIC DNA]</scope>
</reference>
<name>A0A1G4KIK4_9SACH</name>
<sequence length="693" mass="78890">MSAIRTFFPLRTTVFFRPENTEIASDNLWKPLSRENQKQLGRLDETRKCIGQLDSHTRIMSYKTYENCVSCYCSTDSADHSAVFVSYKILLEQVLTKAQGEQLVQLSSTLGIEVLVVPSNLYSKRALKKNKRVLYLMGPEDQVNAAETQVHALLSLFKNKVLKYVAMDSPALFPVCAGIELNNLEYYRKLYNTKITMPRVWNKSCGTIFLSGDVHSSVLATKDHIEQLIEDAKGSMYYSTLQNMAPLKLLFLSKFRQHQLNAIMEKYQCFIQIEKNYVQFSGTCLTALGLAIKHFTLEALMPIFETHVCFPDAKEQHSLGEHLYQIASGNNVIVMQLGNSAASFVLVGLPQDLCQASASLEELEIPGHVRIKYFIELSSEYKDFISGKKSGKITRIMENAKCSINLSFQENNINMGISLTSESSQGSKMGIMLLNDELPAEDSFFIPDAYHRPVIGTRGSVIQTIMKRYNVFIQFSNTYQPHHNNNGLIRLDNVIIRCPYKNRKMIPLAKSELKRIVAEYSELQPKTFIKMSLGQYRYYFQETKRRENELINDVEKKTGTYIMFPEQMPDHNQHLEIRGNDQNSVDAAKELLTHLSSERQITLDGLPLDKIDFSNRVVMSLRRAMSVGATLEGKLLTLNFRALDDEQIAKALKIVKAYIFSKGVHIKSDHALDFSTIIERSTGHRKSPYAEFV</sequence>
<keyword evidence="1" id="KW-0694">RNA-binding</keyword>
<evidence type="ECO:0000313" key="4">
    <source>
        <dbReference type="Proteomes" id="UP000191144"/>
    </source>
</evidence>
<feature type="domain" description="K Homology" evidence="2">
    <location>
        <begin position="532"/>
        <end position="596"/>
    </location>
</feature>
<protein>
    <submittedName>
        <fullName evidence="3">LAME_0H16732g1_1</fullName>
    </submittedName>
</protein>
<dbReference type="Gene3D" id="3.30.1370.10">
    <property type="entry name" value="K Homology domain, type 1"/>
    <property type="match status" value="1"/>
</dbReference>
<dbReference type="SUPFAM" id="SSF54791">
    <property type="entry name" value="Eukaryotic type KH-domain (KH-domain type I)"/>
    <property type="match status" value="2"/>
</dbReference>
<dbReference type="GO" id="GO:0003723">
    <property type="term" value="F:RNA binding"/>
    <property type="evidence" value="ECO:0007669"/>
    <property type="project" value="UniProtKB-UniRule"/>
</dbReference>
<proteinExistence type="predicted"/>